<dbReference type="SUPFAM" id="SSF53335">
    <property type="entry name" value="S-adenosyl-L-methionine-dependent methyltransferases"/>
    <property type="match status" value="1"/>
</dbReference>
<dbReference type="CDD" id="cd02440">
    <property type="entry name" value="AdoMet_MTases"/>
    <property type="match status" value="1"/>
</dbReference>
<protein>
    <recommendedName>
        <fullName evidence="4">Methyltransferase</fullName>
    </recommendedName>
</protein>
<sequence length="404" mass="45149">MTRHRLVMSQNTANQQPPEEPILVQKSTAQVHAAQELEIQEPSTHQSTAQQPSPSALSNQQLTMEALANQVTGCTATSQQSTSPDSRQQIVNNQNIDADEDFQDEAYASSVNSSSLTSIASDVRRGVEENGRLYPSYGRNTYGMPVDEQELDRNDLQHAKFLLLLRDRLCLAPIDPSPTRILDVGTGTGIWAMDMGDVFPSAEVIGTDIAPVQPTWVPPNVQFVVEDAEDDWTFTPGTFNLVFGRELFMAIRDWPRFMSQAHTALKPGGWLELSASYPRTHCDDGSLDLKTSFYAQSVEIYYEIAAAMGTSLEAPRSWAQQMRDAGFVDVRERIFKMPMGPWAKDKRLKSIGVFELAQLNAGYEGYLLRGWTQALNRAADDLRILISEGRLEVNNPRHHTYCHL</sequence>
<keyword evidence="3" id="KW-1185">Reference proteome</keyword>
<organism evidence="2 3">
    <name type="scientific">Lithohypha guttulata</name>
    <dbReference type="NCBI Taxonomy" id="1690604"/>
    <lineage>
        <taxon>Eukaryota</taxon>
        <taxon>Fungi</taxon>
        <taxon>Dikarya</taxon>
        <taxon>Ascomycota</taxon>
        <taxon>Pezizomycotina</taxon>
        <taxon>Eurotiomycetes</taxon>
        <taxon>Chaetothyriomycetidae</taxon>
        <taxon>Chaetothyriales</taxon>
        <taxon>Trichomeriaceae</taxon>
        <taxon>Lithohypha</taxon>
    </lineage>
</organism>
<comment type="caution">
    <text evidence="2">The sequence shown here is derived from an EMBL/GenBank/DDBJ whole genome shotgun (WGS) entry which is preliminary data.</text>
</comment>
<evidence type="ECO:0008006" key="4">
    <source>
        <dbReference type="Google" id="ProtNLM"/>
    </source>
</evidence>
<dbReference type="PANTHER" id="PTHR43591:SF31">
    <property type="entry name" value="LAEA-LIKE, PUTATIVE (AFU_ORTHOLOGUE AFUA_8G01930)-RELATED"/>
    <property type="match status" value="1"/>
</dbReference>
<accession>A0ABR0JTQ1</accession>
<name>A0ABR0JTQ1_9EURO</name>
<dbReference type="Gene3D" id="3.40.50.150">
    <property type="entry name" value="Vaccinia Virus protein VP39"/>
    <property type="match status" value="1"/>
</dbReference>
<dbReference type="Proteomes" id="UP001345013">
    <property type="component" value="Unassembled WGS sequence"/>
</dbReference>
<dbReference type="InterPro" id="IPR029063">
    <property type="entry name" value="SAM-dependent_MTases_sf"/>
</dbReference>
<proteinExistence type="predicted"/>
<dbReference type="PANTHER" id="PTHR43591">
    <property type="entry name" value="METHYLTRANSFERASE"/>
    <property type="match status" value="1"/>
</dbReference>
<reference evidence="2 3" key="1">
    <citation type="submission" date="2023-08" db="EMBL/GenBank/DDBJ databases">
        <title>Black Yeasts Isolated from many extreme environments.</title>
        <authorList>
            <person name="Coleine C."/>
            <person name="Stajich J.E."/>
            <person name="Selbmann L."/>
        </authorList>
    </citation>
    <scope>NUCLEOTIDE SEQUENCE [LARGE SCALE GENOMIC DNA]</scope>
    <source>
        <strain evidence="2 3">CCFEE 5885</strain>
    </source>
</reference>
<evidence type="ECO:0000313" key="2">
    <source>
        <dbReference type="EMBL" id="KAK5072253.1"/>
    </source>
</evidence>
<evidence type="ECO:0000313" key="3">
    <source>
        <dbReference type="Proteomes" id="UP001345013"/>
    </source>
</evidence>
<feature type="compositionally biased region" description="Polar residues" evidence="1">
    <location>
        <begin position="8"/>
        <end position="17"/>
    </location>
</feature>
<feature type="region of interest" description="Disordered" evidence="1">
    <location>
        <begin position="1"/>
        <end position="20"/>
    </location>
</feature>
<evidence type="ECO:0000256" key="1">
    <source>
        <dbReference type="SAM" id="MobiDB-lite"/>
    </source>
</evidence>
<dbReference type="Pfam" id="PF13489">
    <property type="entry name" value="Methyltransf_23"/>
    <property type="match status" value="1"/>
</dbReference>
<gene>
    <name evidence="2" type="ORF">LTR24_010499</name>
</gene>
<dbReference type="EMBL" id="JAVRRG010000342">
    <property type="protein sequence ID" value="KAK5072253.1"/>
    <property type="molecule type" value="Genomic_DNA"/>
</dbReference>